<keyword evidence="4 6" id="KW-0472">Membrane</keyword>
<feature type="transmembrane region" description="Helical" evidence="6">
    <location>
        <begin position="196"/>
        <end position="216"/>
    </location>
</feature>
<dbReference type="PROSITE" id="PS50262">
    <property type="entry name" value="G_PROTEIN_RECEP_F1_2"/>
    <property type="match status" value="1"/>
</dbReference>
<dbReference type="SUPFAM" id="SSF81321">
    <property type="entry name" value="Family A G protein-coupled receptor-like"/>
    <property type="match status" value="1"/>
</dbReference>
<feature type="transmembrane region" description="Helical" evidence="6">
    <location>
        <begin position="103"/>
        <end position="122"/>
    </location>
</feature>
<evidence type="ECO:0000256" key="2">
    <source>
        <dbReference type="ARBA" id="ARBA00022692"/>
    </source>
</evidence>
<proteinExistence type="predicted"/>
<dbReference type="PROSITE" id="PS00237">
    <property type="entry name" value="G_PROTEIN_RECEP_F1_1"/>
    <property type="match status" value="1"/>
</dbReference>
<accession>A0A816EH58</accession>
<feature type="compositionally biased region" description="Low complexity" evidence="5">
    <location>
        <begin position="1"/>
        <end position="18"/>
    </location>
</feature>
<evidence type="ECO:0000256" key="3">
    <source>
        <dbReference type="ARBA" id="ARBA00022989"/>
    </source>
</evidence>
<dbReference type="GO" id="GO:0016020">
    <property type="term" value="C:membrane"/>
    <property type="evidence" value="ECO:0007669"/>
    <property type="project" value="UniProtKB-SubCell"/>
</dbReference>
<keyword evidence="3 6" id="KW-1133">Transmembrane helix</keyword>
<dbReference type="CDD" id="cd00637">
    <property type="entry name" value="7tm_classA_rhodopsin-like"/>
    <property type="match status" value="1"/>
</dbReference>
<dbReference type="GO" id="GO:0004930">
    <property type="term" value="F:G protein-coupled receptor activity"/>
    <property type="evidence" value="ECO:0007669"/>
    <property type="project" value="InterPro"/>
</dbReference>
<comment type="subcellular location">
    <subcellularLocation>
        <location evidence="1">Membrane</location>
    </subcellularLocation>
</comment>
<dbReference type="EMBL" id="CAJNOJ010000372">
    <property type="protein sequence ID" value="CAF1421923.1"/>
    <property type="molecule type" value="Genomic_DNA"/>
</dbReference>
<feature type="transmembrane region" description="Helical" evidence="6">
    <location>
        <begin position="142"/>
        <end position="166"/>
    </location>
</feature>
<dbReference type="OrthoDB" id="10007104at2759"/>
<evidence type="ECO:0000259" key="7">
    <source>
        <dbReference type="PROSITE" id="PS50262"/>
    </source>
</evidence>
<dbReference type="Proteomes" id="UP000663852">
    <property type="component" value="Unassembled WGS sequence"/>
</dbReference>
<evidence type="ECO:0000313" key="10">
    <source>
        <dbReference type="Proteomes" id="UP000663828"/>
    </source>
</evidence>
<evidence type="ECO:0000256" key="6">
    <source>
        <dbReference type="SAM" id="Phobius"/>
    </source>
</evidence>
<evidence type="ECO:0000256" key="5">
    <source>
        <dbReference type="SAM" id="MobiDB-lite"/>
    </source>
</evidence>
<protein>
    <recommendedName>
        <fullName evidence="7">G-protein coupled receptors family 1 profile domain-containing protein</fullName>
    </recommendedName>
</protein>
<feature type="domain" description="G-protein coupled receptors family 1 profile" evidence="7">
    <location>
        <begin position="42"/>
        <end position="293"/>
    </location>
</feature>
<evidence type="ECO:0000256" key="1">
    <source>
        <dbReference type="ARBA" id="ARBA00004370"/>
    </source>
</evidence>
<organism evidence="9 10">
    <name type="scientific">Adineta ricciae</name>
    <name type="common">Rotifer</name>
    <dbReference type="NCBI Taxonomy" id="249248"/>
    <lineage>
        <taxon>Eukaryota</taxon>
        <taxon>Metazoa</taxon>
        <taxon>Spiralia</taxon>
        <taxon>Gnathifera</taxon>
        <taxon>Rotifera</taxon>
        <taxon>Eurotatoria</taxon>
        <taxon>Bdelloidea</taxon>
        <taxon>Adinetida</taxon>
        <taxon>Adinetidae</taxon>
        <taxon>Adineta</taxon>
    </lineage>
</organism>
<feature type="transmembrane region" description="Helical" evidence="6">
    <location>
        <begin position="28"/>
        <end position="51"/>
    </location>
</feature>
<dbReference type="Proteomes" id="UP000663828">
    <property type="component" value="Unassembled WGS sequence"/>
</dbReference>
<reference evidence="9" key="1">
    <citation type="submission" date="2021-02" db="EMBL/GenBank/DDBJ databases">
        <authorList>
            <person name="Nowell W R."/>
        </authorList>
    </citation>
    <scope>NUCLEOTIDE SEQUENCE</scope>
</reference>
<evidence type="ECO:0000256" key="4">
    <source>
        <dbReference type="ARBA" id="ARBA00023136"/>
    </source>
</evidence>
<dbReference type="InterPro" id="IPR000276">
    <property type="entry name" value="GPCR_Rhodpsn"/>
</dbReference>
<evidence type="ECO:0000313" key="9">
    <source>
        <dbReference type="EMBL" id="CAF1646451.1"/>
    </source>
</evidence>
<feature type="region of interest" description="Disordered" evidence="5">
    <location>
        <begin position="1"/>
        <end position="20"/>
    </location>
</feature>
<keyword evidence="10" id="KW-1185">Reference proteome</keyword>
<dbReference type="Pfam" id="PF00001">
    <property type="entry name" value="7tm_1"/>
    <property type="match status" value="1"/>
</dbReference>
<comment type="caution">
    <text evidence="9">The sequence shown here is derived from an EMBL/GenBank/DDBJ whole genome shotgun (WGS) entry which is preliminary data.</text>
</comment>
<feature type="transmembrane region" description="Helical" evidence="6">
    <location>
        <begin position="277"/>
        <end position="297"/>
    </location>
</feature>
<dbReference type="Gene3D" id="1.20.1070.10">
    <property type="entry name" value="Rhodopsin 7-helix transmembrane proteins"/>
    <property type="match status" value="1"/>
</dbReference>
<evidence type="ECO:0000313" key="8">
    <source>
        <dbReference type="EMBL" id="CAF1421923.1"/>
    </source>
</evidence>
<keyword evidence="2 6" id="KW-0812">Transmembrane</keyword>
<gene>
    <name evidence="8" type="ORF">EDS130_LOCUS37552</name>
    <name evidence="9" type="ORF">XAT740_LOCUS54207</name>
</gene>
<feature type="transmembrane region" description="Helical" evidence="6">
    <location>
        <begin position="237"/>
        <end position="257"/>
    </location>
</feature>
<name>A0A816EH58_ADIRI</name>
<feature type="transmembrane region" description="Helical" evidence="6">
    <location>
        <begin position="63"/>
        <end position="83"/>
    </location>
</feature>
<sequence>MSTTNSSNNDSNASSGDSEISPPRVARFWFLFLIDVPSVICTFCIIIHIVTNRARRHALQNHTILVILLMNLLVQLPDIILYLNAYQNGPLQPSSPAACLTWWFIDITFYNGGVILLAWMAIERHILIFHYQWIMNRRRRFIFHYSPLIVLVIYTLVFYIIAFFFIPCENGYDYTVPVCGESPCYQSYGVFGKWDLFANNCAPIILESVVSIGLILRVQWQKRRLRQSDQWRKQRRMIIQLCLVSGVNMCINLPIYLITFAHLCGLPSQYGVQASSYFYFFSYLVTLLFPFTSLSQYPELRKVIEKKVFCMSTRQLPFGSTVVPARRAIPTGVADV</sequence>
<dbReference type="EMBL" id="CAJNOR010009622">
    <property type="protein sequence ID" value="CAF1646451.1"/>
    <property type="molecule type" value="Genomic_DNA"/>
</dbReference>
<dbReference type="AlphaFoldDB" id="A0A816EH58"/>
<dbReference type="InterPro" id="IPR017452">
    <property type="entry name" value="GPCR_Rhodpsn_7TM"/>
</dbReference>